<dbReference type="Proteomes" id="UP000887226">
    <property type="component" value="Unassembled WGS sequence"/>
</dbReference>
<keyword evidence="1" id="KW-0812">Transmembrane</keyword>
<reference evidence="2" key="1">
    <citation type="journal article" date="2021" name="IMA Fungus">
        <title>Genomic characterization of three marine fungi, including Emericellopsis atlantica sp. nov. with signatures of a generalist lifestyle and marine biomass degradation.</title>
        <authorList>
            <person name="Hagestad O.C."/>
            <person name="Hou L."/>
            <person name="Andersen J.H."/>
            <person name="Hansen E.H."/>
            <person name="Altermark B."/>
            <person name="Li C."/>
            <person name="Kuhnert E."/>
            <person name="Cox R.J."/>
            <person name="Crous P.W."/>
            <person name="Spatafora J.W."/>
            <person name="Lail K."/>
            <person name="Amirebrahimi M."/>
            <person name="Lipzen A."/>
            <person name="Pangilinan J."/>
            <person name="Andreopoulos W."/>
            <person name="Hayes R.D."/>
            <person name="Ng V."/>
            <person name="Grigoriev I.V."/>
            <person name="Jackson S.A."/>
            <person name="Sutton T.D.S."/>
            <person name="Dobson A.D.W."/>
            <person name="Rama T."/>
        </authorList>
    </citation>
    <scope>NUCLEOTIDE SEQUENCE</scope>
    <source>
        <strain evidence="2">TRa3180A</strain>
    </source>
</reference>
<accession>A0A9P7YYI2</accession>
<keyword evidence="1" id="KW-1133">Transmembrane helix</keyword>
<dbReference type="OrthoDB" id="3552680at2759"/>
<comment type="caution">
    <text evidence="2">The sequence shown here is derived from an EMBL/GenBank/DDBJ whole genome shotgun (WGS) entry which is preliminary data.</text>
</comment>
<organism evidence="2 3">
    <name type="scientific">Calycina marina</name>
    <dbReference type="NCBI Taxonomy" id="1763456"/>
    <lineage>
        <taxon>Eukaryota</taxon>
        <taxon>Fungi</taxon>
        <taxon>Dikarya</taxon>
        <taxon>Ascomycota</taxon>
        <taxon>Pezizomycotina</taxon>
        <taxon>Leotiomycetes</taxon>
        <taxon>Helotiales</taxon>
        <taxon>Pezizellaceae</taxon>
        <taxon>Calycina</taxon>
    </lineage>
</organism>
<feature type="transmembrane region" description="Helical" evidence="1">
    <location>
        <begin position="91"/>
        <end position="113"/>
    </location>
</feature>
<feature type="transmembrane region" description="Helical" evidence="1">
    <location>
        <begin position="12"/>
        <end position="37"/>
    </location>
</feature>
<name>A0A9P7YYI2_9HELO</name>
<dbReference type="InterPro" id="IPR036259">
    <property type="entry name" value="MFS_trans_sf"/>
</dbReference>
<sequence length="114" mass="12810">MSGVKLGFVIQLLGFKFTFGICASIYAGISPIMYFFLPENVYFAPIAKTEVDFDKVPLNVYEIIIPEINKTPSQRLAVSQGWVSKALFWRVAFKSLPLVTFLAVIFSAIIYSVF</sequence>
<keyword evidence="3" id="KW-1185">Reference proteome</keyword>
<protein>
    <submittedName>
        <fullName evidence="2">Uncharacterized protein</fullName>
    </submittedName>
</protein>
<proteinExistence type="predicted"/>
<keyword evidence="1" id="KW-0472">Membrane</keyword>
<dbReference type="EMBL" id="MU254104">
    <property type="protein sequence ID" value="KAG9242169.1"/>
    <property type="molecule type" value="Genomic_DNA"/>
</dbReference>
<evidence type="ECO:0000256" key="1">
    <source>
        <dbReference type="SAM" id="Phobius"/>
    </source>
</evidence>
<gene>
    <name evidence="2" type="ORF">BJ878DRAFT_544522</name>
</gene>
<dbReference type="SUPFAM" id="SSF103473">
    <property type="entry name" value="MFS general substrate transporter"/>
    <property type="match status" value="1"/>
</dbReference>
<evidence type="ECO:0000313" key="3">
    <source>
        <dbReference type="Proteomes" id="UP000887226"/>
    </source>
</evidence>
<evidence type="ECO:0000313" key="2">
    <source>
        <dbReference type="EMBL" id="KAG9242169.1"/>
    </source>
</evidence>
<dbReference type="AlphaFoldDB" id="A0A9P7YYI2"/>